<keyword evidence="2" id="KW-1185">Reference proteome</keyword>
<comment type="caution">
    <text evidence="1">The sequence shown here is derived from an EMBL/GenBank/DDBJ whole genome shotgun (WGS) entry which is preliminary data.</text>
</comment>
<proteinExistence type="predicted"/>
<organism evidence="1 2">
    <name type="scientific">Thalictrum thalictroides</name>
    <name type="common">Rue-anemone</name>
    <name type="synonym">Anemone thalictroides</name>
    <dbReference type="NCBI Taxonomy" id="46969"/>
    <lineage>
        <taxon>Eukaryota</taxon>
        <taxon>Viridiplantae</taxon>
        <taxon>Streptophyta</taxon>
        <taxon>Embryophyta</taxon>
        <taxon>Tracheophyta</taxon>
        <taxon>Spermatophyta</taxon>
        <taxon>Magnoliopsida</taxon>
        <taxon>Ranunculales</taxon>
        <taxon>Ranunculaceae</taxon>
        <taxon>Thalictroideae</taxon>
        <taxon>Thalictrum</taxon>
    </lineage>
</organism>
<sequence>MACSLSQQILTESAENFLQNQLGRRFWINTLKSMIGIQADMWWTASIQAACGGVQWFTYELHSQI</sequence>
<protein>
    <submittedName>
        <fullName evidence="1">Uncharacterized protein</fullName>
    </submittedName>
</protein>
<name>A0A7J6WLR1_THATH</name>
<dbReference type="AlphaFoldDB" id="A0A7J6WLR1"/>
<gene>
    <name evidence="1" type="ORF">FRX31_012500</name>
</gene>
<evidence type="ECO:0000313" key="2">
    <source>
        <dbReference type="Proteomes" id="UP000554482"/>
    </source>
</evidence>
<dbReference type="EMBL" id="JABWDY010014025">
    <property type="protein sequence ID" value="KAF5197913.1"/>
    <property type="molecule type" value="Genomic_DNA"/>
</dbReference>
<reference evidence="1 2" key="1">
    <citation type="submission" date="2020-06" db="EMBL/GenBank/DDBJ databases">
        <title>Transcriptomic and genomic resources for Thalictrum thalictroides and T. hernandezii: Facilitating candidate gene discovery in an emerging model plant lineage.</title>
        <authorList>
            <person name="Arias T."/>
            <person name="Riano-Pachon D.M."/>
            <person name="Di Stilio V.S."/>
        </authorList>
    </citation>
    <scope>NUCLEOTIDE SEQUENCE [LARGE SCALE GENOMIC DNA]</scope>
    <source>
        <strain evidence="2">cv. WT478/WT964</strain>
        <tissue evidence="1">Leaves</tissue>
    </source>
</reference>
<evidence type="ECO:0000313" key="1">
    <source>
        <dbReference type="EMBL" id="KAF5197913.1"/>
    </source>
</evidence>
<accession>A0A7J6WLR1</accession>
<dbReference type="Proteomes" id="UP000554482">
    <property type="component" value="Unassembled WGS sequence"/>
</dbReference>